<reference evidence="2" key="1">
    <citation type="journal article" date="2019" name="Int. J. Syst. Evol. Microbiol.">
        <title>The Global Catalogue of Microorganisms (GCM) 10K type strain sequencing project: providing services to taxonomists for standard genome sequencing and annotation.</title>
        <authorList>
            <consortium name="The Broad Institute Genomics Platform"/>
            <consortium name="The Broad Institute Genome Sequencing Center for Infectious Disease"/>
            <person name="Wu L."/>
            <person name="Ma J."/>
        </authorList>
    </citation>
    <scope>NUCLEOTIDE SEQUENCE [LARGE SCALE GENOMIC DNA]</scope>
    <source>
        <strain evidence="2">IBRC-M 10908</strain>
    </source>
</reference>
<organism evidence="1 2">
    <name type="scientific">Salininema proteolyticum</name>
    <dbReference type="NCBI Taxonomy" id="1607685"/>
    <lineage>
        <taxon>Bacteria</taxon>
        <taxon>Bacillati</taxon>
        <taxon>Actinomycetota</taxon>
        <taxon>Actinomycetes</taxon>
        <taxon>Glycomycetales</taxon>
        <taxon>Glycomycetaceae</taxon>
        <taxon>Salininema</taxon>
    </lineage>
</organism>
<dbReference type="Proteomes" id="UP001595823">
    <property type="component" value="Unassembled WGS sequence"/>
</dbReference>
<evidence type="ECO:0000313" key="2">
    <source>
        <dbReference type="Proteomes" id="UP001595823"/>
    </source>
</evidence>
<name>A0ABV8TWA8_9ACTN</name>
<proteinExistence type="predicted"/>
<dbReference type="RefSeq" id="WP_380619365.1">
    <property type="nucleotide sequence ID" value="NZ_JBHSDK010000011.1"/>
</dbReference>
<dbReference type="EMBL" id="JBHSDK010000011">
    <property type="protein sequence ID" value="MFC4335055.1"/>
    <property type="molecule type" value="Genomic_DNA"/>
</dbReference>
<comment type="caution">
    <text evidence="1">The sequence shown here is derived from an EMBL/GenBank/DDBJ whole genome shotgun (WGS) entry which is preliminary data.</text>
</comment>
<dbReference type="Pfam" id="PF18937">
    <property type="entry name" value="DUF5685"/>
    <property type="match status" value="1"/>
</dbReference>
<gene>
    <name evidence="1" type="ORF">ACFPET_07575</name>
</gene>
<protein>
    <submittedName>
        <fullName evidence="1">DUF5685 family protein</fullName>
    </submittedName>
</protein>
<accession>A0ABV8TWA8</accession>
<dbReference type="InterPro" id="IPR043740">
    <property type="entry name" value="DUF5685"/>
</dbReference>
<sequence length="361" mass="39056">MFGLLKPCSAMLGPERFSRWMGHYCGQCLAISDHAGQWPRLVTNCDAVALSVLVEAQTPTTEREAGRCALRGMRKQAIPEGPGVDLAAFASVALASAKIDDHRADGDGFAGSRWGRGLSTRASRSLRDHAHRLGERVSIDADDLFTLLNDHDAAERDSRDLLEAVTPSARATAYLFSRTAGWSEEAVDRSALAEAGFQFGMAAHVLDAVEDFAEDAEKGRWNPLAAHDLTPSEGFAAAGGFLDRLRDSLADLHWREGSLVHMMFAHLAPHAMARIDPERPKEHRTRYGTPKGFFEGLCAASFVCCTCQWCWASEFQGPWSGQPREGCCHQCDCSGCGDCCNCCSCCGEDGCCGDCGCDCSC</sequence>
<evidence type="ECO:0000313" key="1">
    <source>
        <dbReference type="EMBL" id="MFC4335055.1"/>
    </source>
</evidence>
<keyword evidence="2" id="KW-1185">Reference proteome</keyword>